<keyword evidence="1 3" id="KW-0479">Metal-binding</keyword>
<keyword evidence="3" id="KW-0440">LIM domain</keyword>
<dbReference type="PROSITE" id="PS50023">
    <property type="entry name" value="LIM_DOMAIN_2"/>
    <property type="match status" value="1"/>
</dbReference>
<dbReference type="Gene3D" id="2.10.110.10">
    <property type="entry name" value="Cysteine Rich Protein"/>
    <property type="match status" value="2"/>
</dbReference>
<dbReference type="SMART" id="SM00132">
    <property type="entry name" value="LIM"/>
    <property type="match status" value="2"/>
</dbReference>
<evidence type="ECO:0000256" key="4">
    <source>
        <dbReference type="SAM" id="MobiDB-lite"/>
    </source>
</evidence>
<dbReference type="OrthoDB" id="1112565at2759"/>
<dbReference type="SUPFAM" id="SSF57716">
    <property type="entry name" value="Glucocorticoid receptor-like (DNA-binding domain)"/>
    <property type="match status" value="1"/>
</dbReference>
<gene>
    <name evidence="6" type="ORF">CYFA0S_01e06414g</name>
</gene>
<feature type="compositionally biased region" description="Acidic residues" evidence="4">
    <location>
        <begin position="555"/>
        <end position="574"/>
    </location>
</feature>
<feature type="region of interest" description="Disordered" evidence="4">
    <location>
        <begin position="1"/>
        <end position="40"/>
    </location>
</feature>
<feature type="compositionally biased region" description="Polar residues" evidence="4">
    <location>
        <begin position="521"/>
        <end position="546"/>
    </location>
</feature>
<feature type="region of interest" description="Disordered" evidence="4">
    <location>
        <begin position="60"/>
        <end position="98"/>
    </location>
</feature>
<feature type="compositionally biased region" description="Polar residues" evidence="4">
    <location>
        <begin position="74"/>
        <end position="98"/>
    </location>
</feature>
<proteinExistence type="predicted"/>
<feature type="compositionally biased region" description="Polar residues" evidence="4">
    <location>
        <begin position="148"/>
        <end position="177"/>
    </location>
</feature>
<accession>A0A061AQN5</accession>
<dbReference type="CDD" id="cd08368">
    <property type="entry name" value="LIM"/>
    <property type="match status" value="1"/>
</dbReference>
<feature type="compositionally biased region" description="Low complexity" evidence="4">
    <location>
        <begin position="408"/>
        <end position="423"/>
    </location>
</feature>
<dbReference type="AlphaFoldDB" id="A0A061AQN5"/>
<feature type="compositionally biased region" description="Low complexity" evidence="4">
    <location>
        <begin position="208"/>
        <end position="227"/>
    </location>
</feature>
<evidence type="ECO:0000313" key="6">
    <source>
        <dbReference type="EMBL" id="CDR37011.1"/>
    </source>
</evidence>
<dbReference type="GO" id="GO:0030695">
    <property type="term" value="F:GTPase regulator activity"/>
    <property type="evidence" value="ECO:0007669"/>
    <property type="project" value="UniProtKB-ARBA"/>
</dbReference>
<dbReference type="Pfam" id="PF00412">
    <property type="entry name" value="LIM"/>
    <property type="match status" value="2"/>
</dbReference>
<feature type="domain" description="LIM zinc-binding" evidence="5">
    <location>
        <begin position="764"/>
        <end position="828"/>
    </location>
</feature>
<feature type="compositionally biased region" description="Polar residues" evidence="4">
    <location>
        <begin position="287"/>
        <end position="320"/>
    </location>
</feature>
<feature type="compositionally biased region" description="Basic and acidic residues" evidence="4">
    <location>
        <begin position="675"/>
        <end position="684"/>
    </location>
</feature>
<evidence type="ECO:0000256" key="1">
    <source>
        <dbReference type="ARBA" id="ARBA00022723"/>
    </source>
</evidence>
<feature type="compositionally biased region" description="Polar residues" evidence="4">
    <location>
        <begin position="196"/>
        <end position="207"/>
    </location>
</feature>
<dbReference type="PANTHER" id="PTHR24216">
    <property type="entry name" value="PAXILLIN-RELATED"/>
    <property type="match status" value="1"/>
</dbReference>
<feature type="compositionally biased region" description="Polar residues" evidence="4">
    <location>
        <begin position="228"/>
        <end position="240"/>
    </location>
</feature>
<organism evidence="6">
    <name type="scientific">Cyberlindnera fabianii</name>
    <name type="common">Yeast</name>
    <name type="synonym">Hansenula fabianii</name>
    <dbReference type="NCBI Taxonomy" id="36022"/>
    <lineage>
        <taxon>Eukaryota</taxon>
        <taxon>Fungi</taxon>
        <taxon>Dikarya</taxon>
        <taxon>Ascomycota</taxon>
        <taxon>Saccharomycotina</taxon>
        <taxon>Saccharomycetes</taxon>
        <taxon>Phaffomycetales</taxon>
        <taxon>Phaffomycetaceae</taxon>
        <taxon>Cyberlindnera</taxon>
    </lineage>
</organism>
<name>A0A061AQN5_CYBFA</name>
<dbReference type="CDD" id="cd09397">
    <property type="entry name" value="LIM1_UF1"/>
    <property type="match status" value="1"/>
</dbReference>
<protein>
    <submittedName>
        <fullName evidence="6">CYFA0S01e06414g1_1</fullName>
    </submittedName>
</protein>
<feature type="region of interest" description="Disordered" evidence="4">
    <location>
        <begin position="370"/>
        <end position="633"/>
    </location>
</feature>
<feature type="compositionally biased region" description="Polar residues" evidence="4">
    <location>
        <begin position="709"/>
        <end position="729"/>
    </location>
</feature>
<feature type="compositionally biased region" description="Polar residues" evidence="4">
    <location>
        <begin position="447"/>
        <end position="473"/>
    </location>
</feature>
<dbReference type="EMBL" id="LK052886">
    <property type="protein sequence ID" value="CDR37011.1"/>
    <property type="molecule type" value="Genomic_DNA"/>
</dbReference>
<evidence type="ECO:0000256" key="3">
    <source>
        <dbReference type="PROSITE-ProRule" id="PRU00125"/>
    </source>
</evidence>
<dbReference type="PANTHER" id="PTHR24216:SF65">
    <property type="entry name" value="PAXILLIN-LIKE PROTEIN 1"/>
    <property type="match status" value="1"/>
</dbReference>
<feature type="region of interest" description="Disordered" evidence="4">
    <location>
        <begin position="148"/>
        <end position="261"/>
    </location>
</feature>
<reference evidence="6" key="1">
    <citation type="journal article" date="2014" name="Genome Announc.">
        <title>Genome sequence of the yeast Cyberlindnera fabianii (Hansenula fabianii).</title>
        <authorList>
            <person name="Freel K.C."/>
            <person name="Sarilar V."/>
            <person name="Neuveglise C."/>
            <person name="Devillers H."/>
            <person name="Friedrich A."/>
            <person name="Schacherer J."/>
        </authorList>
    </citation>
    <scope>NUCLEOTIDE SEQUENCE</scope>
    <source>
        <strain evidence="6">YJS4271</strain>
    </source>
</reference>
<dbReference type="InterPro" id="IPR001781">
    <property type="entry name" value="Znf_LIM"/>
</dbReference>
<feature type="compositionally biased region" description="Acidic residues" evidence="4">
    <location>
        <begin position="600"/>
        <end position="615"/>
    </location>
</feature>
<feature type="region of interest" description="Disordered" evidence="4">
    <location>
        <begin position="282"/>
        <end position="320"/>
    </location>
</feature>
<dbReference type="GO" id="GO:0046872">
    <property type="term" value="F:metal ion binding"/>
    <property type="evidence" value="ECO:0007669"/>
    <property type="project" value="UniProtKB-KW"/>
</dbReference>
<keyword evidence="2 3" id="KW-0862">Zinc</keyword>
<evidence type="ECO:0000256" key="2">
    <source>
        <dbReference type="ARBA" id="ARBA00022833"/>
    </source>
</evidence>
<feature type="region of interest" description="Disordered" evidence="4">
    <location>
        <begin position="661"/>
        <end position="733"/>
    </location>
</feature>
<evidence type="ECO:0000259" key="5">
    <source>
        <dbReference type="PROSITE" id="PS50023"/>
    </source>
</evidence>
<feature type="compositionally biased region" description="Acidic residues" evidence="4">
    <location>
        <begin position="424"/>
        <end position="443"/>
    </location>
</feature>
<feature type="compositionally biased region" description="Polar residues" evidence="4">
    <location>
        <begin position="250"/>
        <end position="261"/>
    </location>
</feature>
<sequence length="909" mass="97986">MSYPEESRPKKPAYIKTLPDRIAHSPTGISKIPNSRFPTLAPINPATYKTVYERAGFEVYKPSNGHKSAPGTPRSFSNGARSASTGHLPPSTKSLSNGITQTRNISEVFDRSGAKISPMMENKSHVPPLPDLKIDAALANSSTDLNFSNSGPSSAATAPQVTTNSLSGHNDSGTVPISANVPGYSFNRSEKLPPISSISTSGYNTTARRSIPLSSRSSSSPDRASSSHIPQSATSSKFDLNSTTSTNSSERSGQGSVYMSTQSFPNFGSNASLQAAPAVASAASTAGPTHQQRGAPPVTSSYQSSGTLIDTTTPTTSKFPWASSPTFQNYSPNATMVNNSPVEKQMANGISPSQKSSGITGAKVVNSSLASAPAPSKWIQPSTNTAADRSIDEEFNTSTSTTRHIPINTSTSTNNNNNDNSADSSDDELNLSSSEDEDNLSDDESLKSTILSPNPQGGYSRPVTPSHSIINKGTSTSTTSPPPVPPPHQSSIPSFTINDPDGNVTNQIGENPLSPTRVAKQLQNRESSAGFTSPASSHFESPQSAVLSPKKGNVEDDDDETDDEINYSSDDEDDVSLHGAKTDVDPKLQNGTKDIPEIVIQDENDESDTDDELNLDDATSDKDLKYDDNDDYEESNASAFEEVETQLDNLTMNSSRNHSFDFTNDKVHSPLASDKSVHPPDIKMHSVKQASTETRSLDQRSLKSPEALHSQQYSDVSTTATTPQATSDNGHMDSEISPSNMAMSNETFEPPITKQKHKYPPGEGPCRKCGLEITTKPIYSKSGELSGQWHRPCFTCTLCDVQFNKNISCFVLNDEPYCEYHYHLTNNSLCRVCGNGIVGKCLENDAQDRYHVDCLKCTKCLGHIVSDYLSIDGLVYCENCGLEYAQRGNTVHDGETPNIERRRTRLYFI</sequence>
<dbReference type="PROSITE" id="PS00478">
    <property type="entry name" value="LIM_DOMAIN_1"/>
    <property type="match status" value="1"/>
</dbReference>